<proteinExistence type="predicted"/>
<dbReference type="PROSITE" id="PS51257">
    <property type="entry name" value="PROKAR_LIPOPROTEIN"/>
    <property type="match status" value="1"/>
</dbReference>
<dbReference type="AlphaFoldDB" id="A0AB39BYF9"/>
<dbReference type="EMBL" id="CP162551">
    <property type="protein sequence ID" value="XDI38778.1"/>
    <property type="molecule type" value="Genomic_DNA"/>
</dbReference>
<sequence>MKRKIIIMFTLLVLAGCNV</sequence>
<keyword evidence="1" id="KW-0449">Lipoprotein</keyword>
<reference evidence="1" key="1">
    <citation type="submission" date="2024-07" db="EMBL/GenBank/DDBJ databases">
        <title>Identification and characteristics of an arsenic-resistant bacterial isolate, which belongs to a novel species.</title>
        <authorList>
            <person name="Juszczyk A."/>
            <person name="Kowalczyk A."/>
            <person name="Was K."/>
            <person name="Kosowicz W."/>
            <person name="Budzyn A."/>
            <person name="Latowski D."/>
        </authorList>
    </citation>
    <scope>NUCLEOTIDE SEQUENCE</scope>
    <source>
        <strain evidence="1">As8PL</strain>
    </source>
</reference>
<name>A0AB39BYF9_9BACI</name>
<organism evidence="1">
    <name type="scientific">Alkalihalophilus sp. As8PL</name>
    <dbReference type="NCBI Taxonomy" id="3237103"/>
    <lineage>
        <taxon>Bacteria</taxon>
        <taxon>Bacillati</taxon>
        <taxon>Bacillota</taxon>
        <taxon>Bacilli</taxon>
        <taxon>Bacillales</taxon>
        <taxon>Bacillaceae</taxon>
        <taxon>Alkalihalophilus</taxon>
    </lineage>
</organism>
<gene>
    <name evidence="1" type="ORF">AB3N04_05085</name>
</gene>
<protein>
    <submittedName>
        <fullName evidence="1">Lipoprotein</fullName>
    </submittedName>
</protein>
<dbReference type="RefSeq" id="WP_368505993.1">
    <property type="nucleotide sequence ID" value="NZ_CP162551.1"/>
</dbReference>
<accession>A0AB39BYF9</accession>
<evidence type="ECO:0000313" key="1">
    <source>
        <dbReference type="EMBL" id="XDI38778.1"/>
    </source>
</evidence>